<name>A0A504YDG4_FASGI</name>
<dbReference type="Proteomes" id="UP000316759">
    <property type="component" value="Unassembled WGS sequence"/>
</dbReference>
<evidence type="ECO:0000313" key="3">
    <source>
        <dbReference type="Proteomes" id="UP000316759"/>
    </source>
</evidence>
<dbReference type="EMBL" id="SUNJ01011049">
    <property type="protein sequence ID" value="TPP59174.1"/>
    <property type="molecule type" value="Genomic_DNA"/>
</dbReference>
<dbReference type="AlphaFoldDB" id="A0A504YDG4"/>
<gene>
    <name evidence="2" type="ORF">FGIG_07191</name>
</gene>
<feature type="region of interest" description="Disordered" evidence="1">
    <location>
        <begin position="1"/>
        <end position="36"/>
    </location>
</feature>
<protein>
    <submittedName>
        <fullName evidence="2">Uncharacterized protein</fullName>
    </submittedName>
</protein>
<dbReference type="OrthoDB" id="74178at2759"/>
<accession>A0A504YDG4</accession>
<keyword evidence="3" id="KW-1185">Reference proteome</keyword>
<reference evidence="2 3" key="1">
    <citation type="submission" date="2019-04" db="EMBL/GenBank/DDBJ databases">
        <title>Annotation for the trematode Fasciola gigantica.</title>
        <authorList>
            <person name="Choi Y.-J."/>
        </authorList>
    </citation>
    <scope>NUCLEOTIDE SEQUENCE [LARGE SCALE GENOMIC DNA]</scope>
    <source>
        <strain evidence="2">Uganda_cow_1</strain>
    </source>
</reference>
<feature type="compositionally biased region" description="Polar residues" evidence="1">
    <location>
        <begin position="7"/>
        <end position="29"/>
    </location>
</feature>
<comment type="caution">
    <text evidence="2">The sequence shown here is derived from an EMBL/GenBank/DDBJ whole genome shotgun (WGS) entry which is preliminary data.</text>
</comment>
<sequence length="180" mass="19233">MHLEYNLSFTNREVTTSPNLNDRSLSPVQSKDDVDSHRRTLSALNLFSFHSVKESPRTHRASGSVGDNLNSSPLGPFDAVQALTLAFEPDTTATGSDIEVLSGCSSTNGGSGHPMVTSIAPLERTVVFQNPPDGMSRSVNPRTVDGTHTLSALPRLSFIHTFLSPIVFPTVICAGADVGR</sequence>
<organism evidence="2 3">
    <name type="scientific">Fasciola gigantica</name>
    <name type="common">Giant liver fluke</name>
    <dbReference type="NCBI Taxonomy" id="46835"/>
    <lineage>
        <taxon>Eukaryota</taxon>
        <taxon>Metazoa</taxon>
        <taxon>Spiralia</taxon>
        <taxon>Lophotrochozoa</taxon>
        <taxon>Platyhelminthes</taxon>
        <taxon>Trematoda</taxon>
        <taxon>Digenea</taxon>
        <taxon>Plagiorchiida</taxon>
        <taxon>Echinostomata</taxon>
        <taxon>Echinostomatoidea</taxon>
        <taxon>Fasciolidae</taxon>
        <taxon>Fasciola</taxon>
    </lineage>
</organism>
<proteinExistence type="predicted"/>
<evidence type="ECO:0000256" key="1">
    <source>
        <dbReference type="SAM" id="MobiDB-lite"/>
    </source>
</evidence>
<evidence type="ECO:0000313" key="2">
    <source>
        <dbReference type="EMBL" id="TPP59174.1"/>
    </source>
</evidence>